<dbReference type="PANTHER" id="PTHR11785:SF528">
    <property type="entry name" value="AMINO ACID TRANSPORTER PROTEIN JHI-21"/>
    <property type="match status" value="1"/>
</dbReference>
<reference evidence="6 7" key="1">
    <citation type="submission" date="2023-08" db="EMBL/GenBank/DDBJ databases">
        <title>A Necator americanus chromosomal reference genome.</title>
        <authorList>
            <person name="Ilik V."/>
            <person name="Petrzelkova K.J."/>
            <person name="Pardy F."/>
            <person name="Fuh T."/>
            <person name="Niatou-Singa F.S."/>
            <person name="Gouil Q."/>
            <person name="Baker L."/>
            <person name="Ritchie M.E."/>
            <person name="Jex A.R."/>
            <person name="Gazzola D."/>
            <person name="Li H."/>
            <person name="Toshio Fujiwara R."/>
            <person name="Zhan B."/>
            <person name="Aroian R.V."/>
            <person name="Pafco B."/>
            <person name="Schwarz E.M."/>
        </authorList>
    </citation>
    <scope>NUCLEOTIDE SEQUENCE [LARGE SCALE GENOMIC DNA]</scope>
    <source>
        <strain evidence="6 7">Aroian</strain>
        <tissue evidence="6">Whole animal</tissue>
    </source>
</reference>
<feature type="transmembrane region" description="Helical" evidence="5">
    <location>
        <begin position="386"/>
        <end position="409"/>
    </location>
</feature>
<feature type="transmembrane region" description="Helical" evidence="5">
    <location>
        <begin position="189"/>
        <end position="211"/>
    </location>
</feature>
<evidence type="ECO:0008006" key="8">
    <source>
        <dbReference type="Google" id="ProtNLM"/>
    </source>
</evidence>
<evidence type="ECO:0000313" key="6">
    <source>
        <dbReference type="EMBL" id="KAK6727206.1"/>
    </source>
</evidence>
<dbReference type="InterPro" id="IPR002293">
    <property type="entry name" value="AA/rel_permease1"/>
</dbReference>
<evidence type="ECO:0000256" key="5">
    <source>
        <dbReference type="SAM" id="Phobius"/>
    </source>
</evidence>
<feature type="transmembrane region" description="Helical" evidence="5">
    <location>
        <begin position="108"/>
        <end position="130"/>
    </location>
</feature>
<evidence type="ECO:0000256" key="4">
    <source>
        <dbReference type="ARBA" id="ARBA00023136"/>
    </source>
</evidence>
<evidence type="ECO:0000256" key="1">
    <source>
        <dbReference type="ARBA" id="ARBA00004141"/>
    </source>
</evidence>
<accession>A0ABR1BL79</accession>
<feature type="transmembrane region" description="Helical" evidence="5">
    <location>
        <begin position="156"/>
        <end position="177"/>
    </location>
</feature>
<feature type="transmembrane region" description="Helical" evidence="5">
    <location>
        <begin position="309"/>
        <end position="335"/>
    </location>
</feature>
<dbReference type="Gene3D" id="1.20.1740.10">
    <property type="entry name" value="Amino acid/polyamine transporter I"/>
    <property type="match status" value="1"/>
</dbReference>
<comment type="caution">
    <text evidence="6">The sequence shown here is derived from an EMBL/GenBank/DDBJ whole genome shotgun (WGS) entry which is preliminary data.</text>
</comment>
<feature type="transmembrane region" description="Helical" evidence="5">
    <location>
        <begin position="356"/>
        <end position="380"/>
    </location>
</feature>
<name>A0ABR1BL79_NECAM</name>
<organism evidence="6 7">
    <name type="scientific">Necator americanus</name>
    <name type="common">Human hookworm</name>
    <dbReference type="NCBI Taxonomy" id="51031"/>
    <lineage>
        <taxon>Eukaryota</taxon>
        <taxon>Metazoa</taxon>
        <taxon>Ecdysozoa</taxon>
        <taxon>Nematoda</taxon>
        <taxon>Chromadorea</taxon>
        <taxon>Rhabditida</taxon>
        <taxon>Rhabditina</taxon>
        <taxon>Rhabditomorpha</taxon>
        <taxon>Strongyloidea</taxon>
        <taxon>Ancylostomatidae</taxon>
        <taxon>Bunostominae</taxon>
        <taxon>Necator</taxon>
    </lineage>
</organism>
<gene>
    <name evidence="6" type="primary">Necator_chrI.g1239</name>
    <name evidence="6" type="ORF">RB195_005113</name>
</gene>
<dbReference type="Pfam" id="PF13520">
    <property type="entry name" value="AA_permease_2"/>
    <property type="match status" value="1"/>
</dbReference>
<keyword evidence="4 5" id="KW-0472">Membrane</keyword>
<dbReference type="EMBL" id="JAVFWL010000001">
    <property type="protein sequence ID" value="KAK6727206.1"/>
    <property type="molecule type" value="Genomic_DNA"/>
</dbReference>
<dbReference type="PIRSF" id="PIRSF006060">
    <property type="entry name" value="AA_transporter"/>
    <property type="match status" value="1"/>
</dbReference>
<feature type="transmembrane region" description="Helical" evidence="5">
    <location>
        <begin position="448"/>
        <end position="465"/>
    </location>
</feature>
<feature type="transmembrane region" description="Helical" evidence="5">
    <location>
        <begin position="40"/>
        <end position="60"/>
    </location>
</feature>
<protein>
    <recommendedName>
        <fullName evidence="8">Asc-type amino acid transporter 1</fullName>
    </recommendedName>
</protein>
<feature type="transmembrane region" description="Helical" evidence="5">
    <location>
        <begin position="421"/>
        <end position="442"/>
    </location>
</feature>
<evidence type="ECO:0000313" key="7">
    <source>
        <dbReference type="Proteomes" id="UP001303046"/>
    </source>
</evidence>
<dbReference type="Proteomes" id="UP001303046">
    <property type="component" value="Unassembled WGS sequence"/>
</dbReference>
<feature type="transmembrane region" description="Helical" evidence="5">
    <location>
        <begin position="72"/>
        <end position="96"/>
    </location>
</feature>
<dbReference type="PANTHER" id="PTHR11785">
    <property type="entry name" value="AMINO ACID TRANSPORTER"/>
    <property type="match status" value="1"/>
</dbReference>
<keyword evidence="7" id="KW-1185">Reference proteome</keyword>
<evidence type="ECO:0000256" key="2">
    <source>
        <dbReference type="ARBA" id="ARBA00022692"/>
    </source>
</evidence>
<feature type="transmembrane region" description="Helical" evidence="5">
    <location>
        <begin position="266"/>
        <end position="289"/>
    </location>
</feature>
<keyword evidence="3 5" id="KW-1133">Transmembrane helix</keyword>
<keyword evidence="2 5" id="KW-0812">Transmembrane</keyword>
<proteinExistence type="predicted"/>
<feature type="transmembrane region" description="Helical" evidence="5">
    <location>
        <begin position="231"/>
        <end position="254"/>
    </location>
</feature>
<evidence type="ECO:0000256" key="3">
    <source>
        <dbReference type="ARBA" id="ARBA00022989"/>
    </source>
</evidence>
<comment type="subcellular location">
    <subcellularLocation>
        <location evidence="1">Membrane</location>
        <topology evidence="1">Multi-pass membrane protein</topology>
    </subcellularLocation>
</comment>
<sequence>MASIVIVYAYDGLPKQDMGQNEESQKLGSPSTAVKLKPRISLFNGCTIIVGVIVGSGIFVSPKGVLREAGSVGLSLIVWLLSGMFSMLGALCYAELGTAIPKSGGDYAYIYEAFGPLPAFLFLWMALVIINPTSNAIIALTFANYTLKPLFPNCEVPVVAVTLLAACAIALLTFINCYNVRLATRFNDIFTVAKVAALGCVVLAGFAWLAMGHTEYFQMPDLLDGSQVEPSTLTLAFYSGVFSYTGFSYLNFVTEELKDPYRNLPRAIYISLPAVTLIYMFVNLAYFAVLSVDEILESDAVAVTFAAKVMGPFAPLMPLFVACSCIGSLNGILFTSSRMFFAGAREGQLPEMLSMISLNYFTPLPSLLFLGAASVAMLFVTDVFVLINYCAFSESLVVAVSVAGLIKLRWTQPKAEAPIKVNILIPVAFLLLCCLFLVLPFLSQPVELMVGVAIILSGVPVYFLFVKSTKKPDIICIPWTWLTHCIQKMLYCVPECEEKLLE</sequence>
<dbReference type="InterPro" id="IPR050598">
    <property type="entry name" value="AminoAcid_Transporter"/>
</dbReference>